<accession>A0AAW1U1B5</accession>
<sequence length="95" mass="10867">MAIFVQLSRPFFNKQPKRDAGYNGSGIQDRITKDKLPQQWTVPNPTETPLLELFGCDCPDVNFNYFFNGFRAMGFVFAFVKSREKDNDSPVESPP</sequence>
<organism evidence="1 2">
    <name type="scientific">Henosepilachna vigintioctopunctata</name>
    <dbReference type="NCBI Taxonomy" id="420089"/>
    <lineage>
        <taxon>Eukaryota</taxon>
        <taxon>Metazoa</taxon>
        <taxon>Ecdysozoa</taxon>
        <taxon>Arthropoda</taxon>
        <taxon>Hexapoda</taxon>
        <taxon>Insecta</taxon>
        <taxon>Pterygota</taxon>
        <taxon>Neoptera</taxon>
        <taxon>Endopterygota</taxon>
        <taxon>Coleoptera</taxon>
        <taxon>Polyphaga</taxon>
        <taxon>Cucujiformia</taxon>
        <taxon>Coccinelloidea</taxon>
        <taxon>Coccinellidae</taxon>
        <taxon>Epilachninae</taxon>
        <taxon>Epilachnini</taxon>
        <taxon>Henosepilachna</taxon>
    </lineage>
</organism>
<dbReference type="AlphaFoldDB" id="A0AAW1U1B5"/>
<dbReference type="Proteomes" id="UP001431783">
    <property type="component" value="Unassembled WGS sequence"/>
</dbReference>
<evidence type="ECO:0000313" key="2">
    <source>
        <dbReference type="Proteomes" id="UP001431783"/>
    </source>
</evidence>
<proteinExistence type="predicted"/>
<reference evidence="1 2" key="1">
    <citation type="submission" date="2023-03" db="EMBL/GenBank/DDBJ databases">
        <title>Genome insight into feeding habits of ladybird beetles.</title>
        <authorList>
            <person name="Li H.-S."/>
            <person name="Huang Y.-H."/>
            <person name="Pang H."/>
        </authorList>
    </citation>
    <scope>NUCLEOTIDE SEQUENCE [LARGE SCALE GENOMIC DNA]</scope>
    <source>
        <strain evidence="1">SYSU_2023b</strain>
        <tissue evidence="1">Whole body</tissue>
    </source>
</reference>
<evidence type="ECO:0000313" key="1">
    <source>
        <dbReference type="EMBL" id="KAK9873721.1"/>
    </source>
</evidence>
<keyword evidence="2" id="KW-1185">Reference proteome</keyword>
<protein>
    <submittedName>
        <fullName evidence="1">Uncharacterized protein</fullName>
    </submittedName>
</protein>
<dbReference type="EMBL" id="JARQZJ010000031">
    <property type="protein sequence ID" value="KAK9873721.1"/>
    <property type="molecule type" value="Genomic_DNA"/>
</dbReference>
<name>A0AAW1U1B5_9CUCU</name>
<gene>
    <name evidence="1" type="ORF">WA026_002078</name>
</gene>
<comment type="caution">
    <text evidence="1">The sequence shown here is derived from an EMBL/GenBank/DDBJ whole genome shotgun (WGS) entry which is preliminary data.</text>
</comment>